<feature type="compositionally biased region" description="Polar residues" evidence="3">
    <location>
        <begin position="127"/>
        <end position="138"/>
    </location>
</feature>
<sequence>MKLLEQANLERLASELCCASKRYKLDARLESYSCKMVSEEKKQFKELVSRLKGTDKQESQAQRLGSSQTLRNLWEMTGQSVDPSTYQMSAVQNQSSPSNKLSSGTTLSTGKKRTRSDTTSSSEDGTAPSSPMTHKSTASTLSPKDLFCLMGTLNSCFGPAYDFMSARSDEFCLEPELWLIKHYISRFCSIYADKYEALAPRLWKSIDDEITPSQCVVYSYRPDHLSDPYSTGCLASFNYFFYNKSLKRVLFFSFRVLNDPVVADIDDEEETQDLF</sequence>
<dbReference type="Pfam" id="PF09174">
    <property type="entry name" value="Maf1"/>
    <property type="match status" value="1"/>
</dbReference>
<feature type="compositionally biased region" description="Low complexity" evidence="3">
    <location>
        <begin position="117"/>
        <end position="126"/>
    </location>
</feature>
<dbReference type="GO" id="GO:0000994">
    <property type="term" value="F:RNA polymerase III core binding"/>
    <property type="evidence" value="ECO:0007669"/>
    <property type="project" value="TreeGrafter"/>
</dbReference>
<dbReference type="PANTHER" id="PTHR22504">
    <property type="entry name" value="REPRESSOR OF RNA POLYMERASE III TRANSCRIPTION MAF1"/>
    <property type="match status" value="1"/>
</dbReference>
<gene>
    <name evidence="4" type="ORF">CDAUBV1_LOCUS5461</name>
</gene>
<dbReference type="Gene3D" id="3.40.1000.50">
    <property type="entry name" value="Repressor of RNA polymerase III transcription Maf1"/>
    <property type="match status" value="1"/>
</dbReference>
<feature type="region of interest" description="Disordered" evidence="3">
    <location>
        <begin position="52"/>
        <end position="71"/>
    </location>
</feature>
<dbReference type="InterPro" id="IPR038564">
    <property type="entry name" value="Maf1_sf"/>
</dbReference>
<dbReference type="GO" id="GO:0005634">
    <property type="term" value="C:nucleus"/>
    <property type="evidence" value="ECO:0007669"/>
    <property type="project" value="TreeGrafter"/>
</dbReference>
<evidence type="ECO:0000256" key="2">
    <source>
        <dbReference type="ARBA" id="ARBA00020829"/>
    </source>
</evidence>
<dbReference type="GO" id="GO:0016480">
    <property type="term" value="P:negative regulation of transcription by RNA polymerase III"/>
    <property type="evidence" value="ECO:0007669"/>
    <property type="project" value="InterPro"/>
</dbReference>
<evidence type="ECO:0000256" key="1">
    <source>
        <dbReference type="ARBA" id="ARBA00006231"/>
    </source>
</evidence>
<comment type="similarity">
    <text evidence="1">Belongs to the MAF1 family.</text>
</comment>
<evidence type="ECO:0000313" key="4">
    <source>
        <dbReference type="EMBL" id="CAL5132610.1"/>
    </source>
</evidence>
<dbReference type="Proteomes" id="UP001497525">
    <property type="component" value="Unassembled WGS sequence"/>
</dbReference>
<dbReference type="PANTHER" id="PTHR22504:SF0">
    <property type="entry name" value="REPRESSOR OF RNA POLYMERASE III TRANSCRIPTION MAF1 HOMOLOG"/>
    <property type="match status" value="1"/>
</dbReference>
<evidence type="ECO:0000313" key="5">
    <source>
        <dbReference type="Proteomes" id="UP001497525"/>
    </source>
</evidence>
<protein>
    <recommendedName>
        <fullName evidence="2">Repressor of RNA polymerase III transcription MAF1 homolog</fullName>
    </recommendedName>
</protein>
<comment type="caution">
    <text evidence="4">The sequence shown here is derived from an EMBL/GenBank/DDBJ whole genome shotgun (WGS) entry which is preliminary data.</text>
</comment>
<dbReference type="InterPro" id="IPR015257">
    <property type="entry name" value="Maf1"/>
</dbReference>
<feature type="compositionally biased region" description="Polar residues" evidence="3">
    <location>
        <begin position="59"/>
        <end position="71"/>
    </location>
</feature>
<name>A0AAV2T786_CALDB</name>
<evidence type="ECO:0000256" key="3">
    <source>
        <dbReference type="SAM" id="MobiDB-lite"/>
    </source>
</evidence>
<accession>A0AAV2T786</accession>
<dbReference type="EMBL" id="CAXLJL010000134">
    <property type="protein sequence ID" value="CAL5132610.1"/>
    <property type="molecule type" value="Genomic_DNA"/>
</dbReference>
<reference evidence="4" key="1">
    <citation type="submission" date="2024-06" db="EMBL/GenBank/DDBJ databases">
        <authorList>
            <person name="Liu X."/>
            <person name="Lenzi L."/>
            <person name="Haldenby T S."/>
            <person name="Uol C."/>
        </authorList>
    </citation>
    <scope>NUCLEOTIDE SEQUENCE</scope>
</reference>
<feature type="compositionally biased region" description="Polar residues" evidence="3">
    <location>
        <begin position="89"/>
        <end position="107"/>
    </location>
</feature>
<proteinExistence type="inferred from homology"/>
<dbReference type="AlphaFoldDB" id="A0AAV2T786"/>
<feature type="region of interest" description="Disordered" evidence="3">
    <location>
        <begin position="89"/>
        <end position="138"/>
    </location>
</feature>
<organism evidence="4 5">
    <name type="scientific">Calicophoron daubneyi</name>
    <name type="common">Rumen fluke</name>
    <name type="synonym">Paramphistomum daubneyi</name>
    <dbReference type="NCBI Taxonomy" id="300641"/>
    <lineage>
        <taxon>Eukaryota</taxon>
        <taxon>Metazoa</taxon>
        <taxon>Spiralia</taxon>
        <taxon>Lophotrochozoa</taxon>
        <taxon>Platyhelminthes</taxon>
        <taxon>Trematoda</taxon>
        <taxon>Digenea</taxon>
        <taxon>Plagiorchiida</taxon>
        <taxon>Pronocephalata</taxon>
        <taxon>Paramphistomoidea</taxon>
        <taxon>Paramphistomidae</taxon>
        <taxon>Calicophoron</taxon>
    </lineage>
</organism>